<proteinExistence type="predicted"/>
<dbReference type="Proteomes" id="UP000827460">
    <property type="component" value="Segment"/>
</dbReference>
<sequence>MGGINMEWKKNFHYNIPIQGQKQCDKYNKMLAEMSQNGDFTPIKSTETHIQILAEKLAKEIWSVARAGGMYLGDGVKVNIEIEYDPEDK</sequence>
<keyword evidence="2" id="KW-1185">Reference proteome</keyword>
<reference evidence="1" key="1">
    <citation type="submission" date="2021-10" db="EMBL/GenBank/DDBJ databases">
        <authorList>
            <person name="Lavering E.D."/>
            <person name="James R."/>
            <person name="Fairholm J.D."/>
            <person name="Ogilvie B.H."/>
            <person name="Thurgood T.L."/>
            <person name="Robison R.A."/>
            <person name="Grose J.H."/>
        </authorList>
    </citation>
    <scope>NUCLEOTIDE SEQUENCE</scope>
</reference>
<protein>
    <submittedName>
        <fullName evidence="1">Uncharacterized protein</fullName>
    </submittedName>
</protein>
<evidence type="ECO:0000313" key="1">
    <source>
        <dbReference type="EMBL" id="UGO50648.1"/>
    </source>
</evidence>
<organism evidence="1 2">
    <name type="scientific">Bacillus phage vB_BanS_Sophrita</name>
    <dbReference type="NCBI Taxonomy" id="2894790"/>
    <lineage>
        <taxon>Viruses</taxon>
        <taxon>Duplodnaviria</taxon>
        <taxon>Heunggongvirae</taxon>
        <taxon>Uroviricota</taxon>
        <taxon>Caudoviricetes</taxon>
        <taxon>Joanripponvirinae</taxon>
        <taxon>Sophritavirus</taxon>
        <taxon>Sophritavirus sophrita</taxon>
    </lineage>
</organism>
<dbReference type="EMBL" id="OK499991">
    <property type="protein sequence ID" value="UGO50648.1"/>
    <property type="molecule type" value="Genomic_DNA"/>
</dbReference>
<accession>A0AAE8YTU6</accession>
<evidence type="ECO:0000313" key="2">
    <source>
        <dbReference type="Proteomes" id="UP000827460"/>
    </source>
</evidence>
<name>A0AAE8YTU6_9CAUD</name>
<gene>
    <name evidence="1" type="ORF">SOPHRITA_57</name>
</gene>